<keyword evidence="2" id="KW-0489">Methyltransferase</keyword>
<organism evidence="2 3">
    <name type="scientific">Leptospira noumeaensis</name>
    <dbReference type="NCBI Taxonomy" id="2484964"/>
    <lineage>
        <taxon>Bacteria</taxon>
        <taxon>Pseudomonadati</taxon>
        <taxon>Spirochaetota</taxon>
        <taxon>Spirochaetia</taxon>
        <taxon>Leptospirales</taxon>
        <taxon>Leptospiraceae</taxon>
        <taxon>Leptospira</taxon>
    </lineage>
</organism>
<keyword evidence="3" id="KW-1185">Reference proteome</keyword>
<name>A0A4R9IG93_9LEPT</name>
<dbReference type="PANTHER" id="PTHR39963:SF1">
    <property type="entry name" value="MNMC-LIKE METHYLTRANSFERASE DOMAIN-CONTAINING PROTEIN"/>
    <property type="match status" value="1"/>
</dbReference>
<reference evidence="2" key="1">
    <citation type="journal article" date="2019" name="PLoS Negl. Trop. Dis.">
        <title>Revisiting the worldwide diversity of Leptospira species in the environment.</title>
        <authorList>
            <person name="Vincent A.T."/>
            <person name="Schiettekatte O."/>
            <person name="Bourhy P."/>
            <person name="Veyrier F.J."/>
            <person name="Picardeau M."/>
        </authorList>
    </citation>
    <scope>NUCLEOTIDE SEQUENCE [LARGE SCALE GENOMIC DNA]</scope>
    <source>
        <strain evidence="2">201800287</strain>
    </source>
</reference>
<protein>
    <submittedName>
        <fullName evidence="2">S-adenosyl-L-methionine-dependent methyltransferase</fullName>
    </submittedName>
</protein>
<dbReference type="GO" id="GO:0004808">
    <property type="term" value="F:tRNA (5-methylaminomethyl-2-thiouridylate)(34)-methyltransferase activity"/>
    <property type="evidence" value="ECO:0007669"/>
    <property type="project" value="InterPro"/>
</dbReference>
<dbReference type="NCBIfam" id="NF033855">
    <property type="entry name" value="tRNA_MNMC2"/>
    <property type="match status" value="1"/>
</dbReference>
<keyword evidence="2" id="KW-0808">Transferase</keyword>
<feature type="domain" description="MnmC-like methyltransferase" evidence="1">
    <location>
        <begin position="151"/>
        <end position="246"/>
    </location>
</feature>
<proteinExistence type="predicted"/>
<dbReference type="GO" id="GO:0032259">
    <property type="term" value="P:methylation"/>
    <property type="evidence" value="ECO:0007669"/>
    <property type="project" value="UniProtKB-KW"/>
</dbReference>
<dbReference type="AlphaFoldDB" id="A0A4R9IG93"/>
<evidence type="ECO:0000313" key="3">
    <source>
        <dbReference type="Proteomes" id="UP000298009"/>
    </source>
</evidence>
<comment type="caution">
    <text evidence="2">The sequence shown here is derived from an EMBL/GenBank/DDBJ whole genome shotgun (WGS) entry which is preliminary data.</text>
</comment>
<dbReference type="PANTHER" id="PTHR39963">
    <property type="entry name" value="SLL0983 PROTEIN"/>
    <property type="match status" value="1"/>
</dbReference>
<dbReference type="OrthoDB" id="9786494at2"/>
<dbReference type="Pfam" id="PF05430">
    <property type="entry name" value="Methyltransf_30"/>
    <property type="match status" value="1"/>
</dbReference>
<evidence type="ECO:0000259" key="1">
    <source>
        <dbReference type="Pfam" id="PF05430"/>
    </source>
</evidence>
<dbReference type="Proteomes" id="UP000298009">
    <property type="component" value="Unassembled WGS sequence"/>
</dbReference>
<accession>A0A4R9IG93</accession>
<dbReference type="RefSeq" id="WP_135600108.1">
    <property type="nucleotide sequence ID" value="NZ_RQFK01000009.1"/>
</dbReference>
<dbReference type="InterPro" id="IPR047785">
    <property type="entry name" value="tRNA_MNMC2"/>
</dbReference>
<dbReference type="InterPro" id="IPR008471">
    <property type="entry name" value="MnmC-like_methylTransf"/>
</dbReference>
<evidence type="ECO:0000313" key="2">
    <source>
        <dbReference type="EMBL" id="TGK87406.1"/>
    </source>
</evidence>
<gene>
    <name evidence="2" type="ORF">EHQ24_02420</name>
</gene>
<dbReference type="InterPro" id="IPR029063">
    <property type="entry name" value="SAM-dependent_MTases_sf"/>
</dbReference>
<dbReference type="EMBL" id="RQFK01000009">
    <property type="protein sequence ID" value="TGK87406.1"/>
    <property type="molecule type" value="Genomic_DNA"/>
</dbReference>
<dbReference type="GO" id="GO:0016645">
    <property type="term" value="F:oxidoreductase activity, acting on the CH-NH group of donors"/>
    <property type="evidence" value="ECO:0007669"/>
    <property type="project" value="InterPro"/>
</dbReference>
<dbReference type="Gene3D" id="3.40.50.150">
    <property type="entry name" value="Vaccinia Virus protein VP39"/>
    <property type="match status" value="1"/>
</dbReference>
<sequence length="247" mass="28190">MSNSPPNDQNNTIEFKEGVPVSLLFDDVYFSKAGGWEESNYVFFHGNELESKINGDDPSIFQIGELGFGSGLNLFVTLENWMALQNPRSVTFTSLEGYPLNTEVLLALNKSYPIKNLWFQDLLLSYQTAKLSWEKDKTKNLWVYEWIHNSNKNQFVLNVYFGDILVCLPSFPKVHSWFLDGFSPGKNPDMWSGEVLSILRNKSDKGTSFATFSSAGFLRRNLTELGFVVEKKKGFGRKREMISGYLE</sequence>